<accession>A0ABR1D3U0</accession>
<name>A0ABR1D3U0_NECAM</name>
<keyword evidence="2" id="KW-1185">Reference proteome</keyword>
<evidence type="ECO:0000313" key="1">
    <source>
        <dbReference type="EMBL" id="KAK6745149.1"/>
    </source>
</evidence>
<sequence>MDQLRQLRWIRLKDSSTSLTKFANTSDENVEGKKRVEKVQGFKSSEDKPSEYLSKSDTISELVGRTLYKNFYNSPLYLAKR</sequence>
<evidence type="ECO:0000313" key="2">
    <source>
        <dbReference type="Proteomes" id="UP001303046"/>
    </source>
</evidence>
<dbReference type="EMBL" id="JAVFWL010000003">
    <property type="protein sequence ID" value="KAK6745149.1"/>
    <property type="molecule type" value="Genomic_DNA"/>
</dbReference>
<comment type="caution">
    <text evidence="1">The sequence shown here is derived from an EMBL/GenBank/DDBJ whole genome shotgun (WGS) entry which is preliminary data.</text>
</comment>
<dbReference type="Proteomes" id="UP001303046">
    <property type="component" value="Unassembled WGS sequence"/>
</dbReference>
<proteinExistence type="predicted"/>
<gene>
    <name evidence="1" type="primary">Necator_chrIII.g12472</name>
    <name evidence="1" type="ORF">RB195_011706</name>
</gene>
<protein>
    <submittedName>
        <fullName evidence="1">Uncharacterized protein</fullName>
    </submittedName>
</protein>
<organism evidence="1 2">
    <name type="scientific">Necator americanus</name>
    <name type="common">Human hookworm</name>
    <dbReference type="NCBI Taxonomy" id="51031"/>
    <lineage>
        <taxon>Eukaryota</taxon>
        <taxon>Metazoa</taxon>
        <taxon>Ecdysozoa</taxon>
        <taxon>Nematoda</taxon>
        <taxon>Chromadorea</taxon>
        <taxon>Rhabditida</taxon>
        <taxon>Rhabditina</taxon>
        <taxon>Rhabditomorpha</taxon>
        <taxon>Strongyloidea</taxon>
        <taxon>Ancylostomatidae</taxon>
        <taxon>Bunostominae</taxon>
        <taxon>Necator</taxon>
    </lineage>
</organism>
<reference evidence="1 2" key="1">
    <citation type="submission" date="2023-08" db="EMBL/GenBank/DDBJ databases">
        <title>A Necator americanus chromosomal reference genome.</title>
        <authorList>
            <person name="Ilik V."/>
            <person name="Petrzelkova K.J."/>
            <person name="Pardy F."/>
            <person name="Fuh T."/>
            <person name="Niatou-Singa F.S."/>
            <person name="Gouil Q."/>
            <person name="Baker L."/>
            <person name="Ritchie M.E."/>
            <person name="Jex A.R."/>
            <person name="Gazzola D."/>
            <person name="Li H."/>
            <person name="Toshio Fujiwara R."/>
            <person name="Zhan B."/>
            <person name="Aroian R.V."/>
            <person name="Pafco B."/>
            <person name="Schwarz E.M."/>
        </authorList>
    </citation>
    <scope>NUCLEOTIDE SEQUENCE [LARGE SCALE GENOMIC DNA]</scope>
    <source>
        <strain evidence="1 2">Aroian</strain>
        <tissue evidence="1">Whole animal</tissue>
    </source>
</reference>